<dbReference type="EMBL" id="AM747721">
    <property type="protein sequence ID" value="CAR54939.1"/>
    <property type="molecule type" value="Genomic_DNA"/>
</dbReference>
<evidence type="ECO:0000313" key="1">
    <source>
        <dbReference type="EMBL" id="CAR54939.1"/>
    </source>
</evidence>
<gene>
    <name evidence="1" type="ORF">BCAM1082</name>
</gene>
<name>B4EG62_BURCJ</name>
<reference evidence="1 2" key="1">
    <citation type="journal article" date="2009" name="J. Bacteriol.">
        <title>The genome of Burkholderia cenocepacia J2315, an epidemic pathogen of cystic fibrosis patients.</title>
        <authorList>
            <person name="Holden M.T."/>
            <person name="Seth-Smith H.M."/>
            <person name="Crossman L.C."/>
            <person name="Sebaihia M."/>
            <person name="Bentley S.D."/>
            <person name="Cerdeno-Tarraga A.M."/>
            <person name="Thomson N.R."/>
            <person name="Bason N."/>
            <person name="Quail M.A."/>
            <person name="Sharp S."/>
            <person name="Cherevach I."/>
            <person name="Churcher C."/>
            <person name="Goodhead I."/>
            <person name="Hauser H."/>
            <person name="Holroyd N."/>
            <person name="Mungall K."/>
            <person name="Scott P."/>
            <person name="Walker D."/>
            <person name="White B."/>
            <person name="Rose H."/>
            <person name="Iversen P."/>
            <person name="Mil-Homens D."/>
            <person name="Rocha E.P."/>
            <person name="Fialho A.M."/>
            <person name="Baldwin A."/>
            <person name="Dowson C."/>
            <person name="Barrell B.G."/>
            <person name="Govan J.R."/>
            <person name="Vandamme P."/>
            <person name="Hart C.A."/>
            <person name="Mahenthiralingam E."/>
            <person name="Parkhill J."/>
        </authorList>
    </citation>
    <scope>NUCLEOTIDE SEQUENCE [LARGE SCALE GENOMIC DNA]</scope>
    <source>
        <strain evidence="2">ATCC BAA-245 / DSM 16553 / LMG 16656 / NCTC 13227 / J2315 / CF5610</strain>
    </source>
</reference>
<sequence length="336" mass="37046">MDGPRFGGAFLLAVAMAEQFGRKFSLIIGQDVGNALDFSDLRVKFDIKRGDRETPNSALVQIYNLSDNTSKRVEKEFTRMVIQAGYPGNFSIIFDGQIKQVWRGRDNPTDTFLNVLAADGDSAYCFAKVMQTLAAGSTYQDQVNAALQAMAQYGVTAGYIAPLPSNPLPRGKPIFNLARDVLRNVARATQTVWSIQDGKVIMIPETSYAPYDIPEINSKTGMVGWPVQMINGISFQTLLNPSLKIGGLVHLNNASIQQYQYSLNINQQADQGRAQLENKIDSDGFYYLMSVNHRGDTRGNEWHSEALCLATDATSVARSITDNLVVQPESAIKRFG</sequence>
<dbReference type="KEGG" id="bcj:BCAM1082"/>
<dbReference type="HOGENOM" id="CLU_059703_0_0_4"/>
<dbReference type="NCBIfam" id="NF047561">
    <property type="entry name" value="orf58_phage_fam"/>
    <property type="match status" value="1"/>
</dbReference>
<evidence type="ECO:0000313" key="2">
    <source>
        <dbReference type="Proteomes" id="UP000001035"/>
    </source>
</evidence>
<protein>
    <submittedName>
        <fullName evidence="1">Hypothetical phage protein</fullName>
    </submittedName>
</protein>
<keyword evidence="2" id="KW-1185">Reference proteome</keyword>
<accession>B4EG62</accession>
<proteinExistence type="predicted"/>
<organism evidence="1 2">
    <name type="scientific">Burkholderia cenocepacia (strain ATCC BAA-245 / DSM 16553 / LMG 16656 / NCTC 13227 / J2315 / CF5610)</name>
    <name type="common">Burkholderia cepacia (strain J2315)</name>
    <dbReference type="NCBI Taxonomy" id="216591"/>
    <lineage>
        <taxon>Bacteria</taxon>
        <taxon>Pseudomonadati</taxon>
        <taxon>Pseudomonadota</taxon>
        <taxon>Betaproteobacteria</taxon>
        <taxon>Burkholderiales</taxon>
        <taxon>Burkholderiaceae</taxon>
        <taxon>Burkholderia</taxon>
        <taxon>Burkholderia cepacia complex</taxon>
    </lineage>
</organism>
<dbReference type="eggNOG" id="ENOG502ZC7P">
    <property type="taxonomic scope" value="Bacteria"/>
</dbReference>
<dbReference type="AlphaFoldDB" id="B4EG62"/>
<dbReference type="Proteomes" id="UP000001035">
    <property type="component" value="Chromosome 2"/>
</dbReference>